<dbReference type="InterPro" id="IPR002347">
    <property type="entry name" value="SDR_fam"/>
</dbReference>
<dbReference type="SUPFAM" id="SSF51735">
    <property type="entry name" value="NAD(P)-binding Rossmann-fold domains"/>
    <property type="match status" value="1"/>
</dbReference>
<dbReference type="InterPro" id="IPR020904">
    <property type="entry name" value="Sc_DH/Rdtase_CS"/>
</dbReference>
<proteinExistence type="predicted"/>
<feature type="non-terminal residue" evidence="2">
    <location>
        <position position="282"/>
    </location>
</feature>
<dbReference type="Pfam" id="PF00106">
    <property type="entry name" value="adh_short"/>
    <property type="match status" value="1"/>
</dbReference>
<dbReference type="InterPro" id="IPR036291">
    <property type="entry name" value="NAD(P)-bd_dom_sf"/>
</dbReference>
<dbReference type="Gene3D" id="3.40.50.720">
    <property type="entry name" value="NAD(P)-binding Rossmann-like Domain"/>
    <property type="match status" value="1"/>
</dbReference>
<evidence type="ECO:0000313" key="2">
    <source>
        <dbReference type="EMBL" id="SVB99774.1"/>
    </source>
</evidence>
<dbReference type="PROSITE" id="PS00061">
    <property type="entry name" value="ADH_SHORT"/>
    <property type="match status" value="1"/>
</dbReference>
<feature type="domain" description="Ketoreductase" evidence="1">
    <location>
        <begin position="14"/>
        <end position="210"/>
    </location>
</feature>
<dbReference type="PRINTS" id="PR00080">
    <property type="entry name" value="SDRFAMILY"/>
</dbReference>
<dbReference type="AlphaFoldDB" id="A0A382IJ34"/>
<dbReference type="PANTHER" id="PTHR45024">
    <property type="entry name" value="DEHYDROGENASES, SHORT CHAIN"/>
    <property type="match status" value="1"/>
</dbReference>
<dbReference type="PANTHER" id="PTHR45024:SF3">
    <property type="entry name" value="BLL2957 PROTEIN"/>
    <property type="match status" value="1"/>
</dbReference>
<dbReference type="PRINTS" id="PR00081">
    <property type="entry name" value="GDHRDH"/>
</dbReference>
<dbReference type="EMBL" id="UINC01067774">
    <property type="protein sequence ID" value="SVB99774.1"/>
    <property type="molecule type" value="Genomic_DNA"/>
</dbReference>
<evidence type="ECO:0000259" key="1">
    <source>
        <dbReference type="SMART" id="SM00822"/>
    </source>
</evidence>
<protein>
    <recommendedName>
        <fullName evidence="1">Ketoreductase domain-containing protein</fullName>
    </recommendedName>
</protein>
<dbReference type="InterPro" id="IPR057326">
    <property type="entry name" value="KR_dom"/>
</dbReference>
<name>A0A382IJ34_9ZZZZ</name>
<gene>
    <name evidence="2" type="ORF">METZ01_LOCUS252628</name>
</gene>
<dbReference type="InterPro" id="IPR051687">
    <property type="entry name" value="Peroxisomal_Beta-Oxidation"/>
</dbReference>
<sequence>MTDQITSGEMLKHKVILVTGAGRGVGRDIALLCAAQGAKVIVNDLGGEADGEGEDKTPAMEVVGDIKEAGGEAAANYGSVAEFGSAEAMVQQAIDTYGQIDGVVNNAGILRDVIFHKMTEEEWDIVIAVHLKGCFNVARAAAAHFREQGSGSFVHMTSTSGLIGNFGQANYAAAKLGIAGLSKSLALDMNRFGVRSNCISPFAWSRLIGTIPISNEAEAARVEKIKAMTPAKIAPMAAYLLSDAAADVSGQIFGVRHNEIFLFSQPRPVRSVQRSEGWTPET</sequence>
<reference evidence="2" key="1">
    <citation type="submission" date="2018-05" db="EMBL/GenBank/DDBJ databases">
        <authorList>
            <person name="Lanie J.A."/>
            <person name="Ng W.-L."/>
            <person name="Kazmierczak K.M."/>
            <person name="Andrzejewski T.M."/>
            <person name="Davidsen T.M."/>
            <person name="Wayne K.J."/>
            <person name="Tettelin H."/>
            <person name="Glass J.I."/>
            <person name="Rusch D."/>
            <person name="Podicherti R."/>
            <person name="Tsui H.-C.T."/>
            <person name="Winkler M.E."/>
        </authorList>
    </citation>
    <scope>NUCLEOTIDE SEQUENCE</scope>
</reference>
<accession>A0A382IJ34</accession>
<dbReference type="SMART" id="SM00822">
    <property type="entry name" value="PKS_KR"/>
    <property type="match status" value="1"/>
</dbReference>
<organism evidence="2">
    <name type="scientific">marine metagenome</name>
    <dbReference type="NCBI Taxonomy" id="408172"/>
    <lineage>
        <taxon>unclassified sequences</taxon>
        <taxon>metagenomes</taxon>
        <taxon>ecological metagenomes</taxon>
    </lineage>
</organism>